<comment type="subcellular location">
    <subcellularLocation>
        <location evidence="1">Cell membrane</location>
        <topology evidence="1">Multi-pass membrane protein</topology>
    </subcellularLocation>
</comment>
<evidence type="ECO:0000313" key="11">
    <source>
        <dbReference type="Proteomes" id="UP000199657"/>
    </source>
</evidence>
<reference evidence="10 11" key="1">
    <citation type="submission" date="2016-10" db="EMBL/GenBank/DDBJ databases">
        <authorList>
            <person name="de Groot N.N."/>
        </authorList>
    </citation>
    <scope>NUCLEOTIDE SEQUENCE [LARGE SCALE GENOMIC DNA]</scope>
    <source>
        <strain evidence="10 11">CGMCC 1.6291</strain>
    </source>
</reference>
<evidence type="ECO:0000256" key="5">
    <source>
        <dbReference type="ARBA" id="ARBA00023136"/>
    </source>
</evidence>
<evidence type="ECO:0000313" key="10">
    <source>
        <dbReference type="EMBL" id="SEO80502.1"/>
    </source>
</evidence>
<feature type="domain" description="Polysaccharide chain length determinant N-terminal" evidence="9">
    <location>
        <begin position="25"/>
        <end position="76"/>
    </location>
</feature>
<evidence type="ECO:0000256" key="7">
    <source>
        <dbReference type="SAM" id="MobiDB-lite"/>
    </source>
</evidence>
<proteinExistence type="predicted"/>
<organism evidence="10 11">
    <name type="scientific">Aquisalimonas asiatica</name>
    <dbReference type="NCBI Taxonomy" id="406100"/>
    <lineage>
        <taxon>Bacteria</taxon>
        <taxon>Pseudomonadati</taxon>
        <taxon>Pseudomonadota</taxon>
        <taxon>Gammaproteobacteria</taxon>
        <taxon>Chromatiales</taxon>
        <taxon>Ectothiorhodospiraceae</taxon>
        <taxon>Aquisalimonas</taxon>
    </lineage>
</organism>
<evidence type="ECO:0000256" key="3">
    <source>
        <dbReference type="ARBA" id="ARBA00022692"/>
    </source>
</evidence>
<sequence length="294" mass="32682">MSDQYPSTPSRDRDADFGPSRHHDDEISLYDLWDVLVRRFPVMLGVGAVVALAGLAYALTQPVTYDYRTGIDLPRVYHQEDGMRLVVSADAAIARLEDVIIPAQRGELFGDEEGGPRVRVVERGGEHSIMLESSSTRERRDRVERIHEAVAEDLSGQFEGRYEQWVTSMVRPHENRVAMLEEQLSMLEEQLSNLSGRLDGADGVSSLVIAQQMGDLRREMGELRRDRVEASSVMEIIQNTSHGTELAFLSSESETPTGAGRSLIVALSVVLGGMLGLFAGFFWEFVSNARARQA</sequence>
<keyword evidence="5 8" id="KW-0472">Membrane</keyword>
<evidence type="ECO:0000256" key="8">
    <source>
        <dbReference type="SAM" id="Phobius"/>
    </source>
</evidence>
<dbReference type="InterPro" id="IPR003856">
    <property type="entry name" value="LPS_length_determ_N"/>
</dbReference>
<protein>
    <submittedName>
        <fullName evidence="10">Uncharacterized protein involved in exopolysaccharide biosynthesis</fullName>
    </submittedName>
</protein>
<dbReference type="Proteomes" id="UP000199657">
    <property type="component" value="Unassembled WGS sequence"/>
</dbReference>
<name>A0A1H8SP53_9GAMM</name>
<feature type="transmembrane region" description="Helical" evidence="8">
    <location>
        <begin position="40"/>
        <end position="59"/>
    </location>
</feature>
<dbReference type="PANTHER" id="PTHR32309">
    <property type="entry name" value="TYROSINE-PROTEIN KINASE"/>
    <property type="match status" value="1"/>
</dbReference>
<keyword evidence="2" id="KW-1003">Cell membrane</keyword>
<dbReference type="AlphaFoldDB" id="A0A1H8SP53"/>
<dbReference type="GO" id="GO:0005886">
    <property type="term" value="C:plasma membrane"/>
    <property type="evidence" value="ECO:0007669"/>
    <property type="project" value="UniProtKB-SubCell"/>
</dbReference>
<dbReference type="EMBL" id="FOEG01000003">
    <property type="protein sequence ID" value="SEO80502.1"/>
    <property type="molecule type" value="Genomic_DNA"/>
</dbReference>
<feature type="coiled-coil region" evidence="6">
    <location>
        <begin position="170"/>
        <end position="197"/>
    </location>
</feature>
<keyword evidence="4 8" id="KW-1133">Transmembrane helix</keyword>
<evidence type="ECO:0000259" key="9">
    <source>
        <dbReference type="Pfam" id="PF02706"/>
    </source>
</evidence>
<evidence type="ECO:0000256" key="2">
    <source>
        <dbReference type="ARBA" id="ARBA00022475"/>
    </source>
</evidence>
<dbReference type="STRING" id="406100.SAMN04488052_103111"/>
<evidence type="ECO:0000256" key="6">
    <source>
        <dbReference type="SAM" id="Coils"/>
    </source>
</evidence>
<dbReference type="OrthoDB" id="5781423at2"/>
<feature type="transmembrane region" description="Helical" evidence="8">
    <location>
        <begin position="263"/>
        <end position="283"/>
    </location>
</feature>
<feature type="region of interest" description="Disordered" evidence="7">
    <location>
        <begin position="1"/>
        <end position="20"/>
    </location>
</feature>
<dbReference type="PANTHER" id="PTHR32309:SF31">
    <property type="entry name" value="CAPSULAR EXOPOLYSACCHARIDE FAMILY"/>
    <property type="match status" value="1"/>
</dbReference>
<accession>A0A1H8SP53</accession>
<dbReference type="InterPro" id="IPR050445">
    <property type="entry name" value="Bact_polysacc_biosynth/exp"/>
</dbReference>
<keyword evidence="3 8" id="KW-0812">Transmembrane</keyword>
<evidence type="ECO:0000256" key="1">
    <source>
        <dbReference type="ARBA" id="ARBA00004651"/>
    </source>
</evidence>
<dbReference type="Pfam" id="PF02706">
    <property type="entry name" value="Wzz"/>
    <property type="match status" value="1"/>
</dbReference>
<evidence type="ECO:0000256" key="4">
    <source>
        <dbReference type="ARBA" id="ARBA00022989"/>
    </source>
</evidence>
<feature type="compositionally biased region" description="Basic and acidic residues" evidence="7">
    <location>
        <begin position="10"/>
        <end position="20"/>
    </location>
</feature>
<keyword evidence="6" id="KW-0175">Coiled coil</keyword>
<dbReference type="RefSeq" id="WP_091642236.1">
    <property type="nucleotide sequence ID" value="NZ_FOEG01000003.1"/>
</dbReference>
<keyword evidence="11" id="KW-1185">Reference proteome</keyword>
<gene>
    <name evidence="10" type="ORF">SAMN04488052_103111</name>
</gene>